<feature type="domain" description="DALR anticodon binding" evidence="12">
    <location>
        <begin position="587"/>
        <end position="690"/>
    </location>
</feature>
<dbReference type="PANTHER" id="PTHR30075">
    <property type="entry name" value="GLYCYL-TRNA SYNTHETASE"/>
    <property type="match status" value="1"/>
</dbReference>
<dbReference type="HAMAP" id="MF_00255">
    <property type="entry name" value="Gly_tRNA_synth_beta"/>
    <property type="match status" value="1"/>
</dbReference>
<organism evidence="13 14">
    <name type="scientific">Hydrogenovibrio crunogenus</name>
    <dbReference type="NCBI Taxonomy" id="39765"/>
    <lineage>
        <taxon>Bacteria</taxon>
        <taxon>Pseudomonadati</taxon>
        <taxon>Pseudomonadota</taxon>
        <taxon>Gammaproteobacteria</taxon>
        <taxon>Thiotrichales</taxon>
        <taxon>Piscirickettsiaceae</taxon>
        <taxon>Hydrogenovibrio</taxon>
    </lineage>
</organism>
<evidence type="ECO:0000256" key="3">
    <source>
        <dbReference type="ARBA" id="ARBA00011209"/>
    </source>
</evidence>
<dbReference type="InterPro" id="IPR006194">
    <property type="entry name" value="Gly-tRNA-synth_heterodimer"/>
</dbReference>
<evidence type="ECO:0000259" key="12">
    <source>
        <dbReference type="SMART" id="SM00836"/>
    </source>
</evidence>
<evidence type="ECO:0000256" key="11">
    <source>
        <dbReference type="HAMAP-Rule" id="MF_00255"/>
    </source>
</evidence>
<dbReference type="GO" id="GO:0005524">
    <property type="term" value="F:ATP binding"/>
    <property type="evidence" value="ECO:0007669"/>
    <property type="project" value="UniProtKB-UniRule"/>
</dbReference>
<dbReference type="RefSeq" id="WP_135795052.1">
    <property type="nucleotide sequence ID" value="NZ_CP032096.1"/>
</dbReference>
<dbReference type="Pfam" id="PF02092">
    <property type="entry name" value="tRNA_synt_2f"/>
    <property type="match status" value="1"/>
</dbReference>
<dbReference type="SMART" id="SM00836">
    <property type="entry name" value="DALR_1"/>
    <property type="match status" value="1"/>
</dbReference>
<dbReference type="GO" id="GO:0004814">
    <property type="term" value="F:arginine-tRNA ligase activity"/>
    <property type="evidence" value="ECO:0007669"/>
    <property type="project" value="InterPro"/>
</dbReference>
<keyword evidence="14" id="KW-1185">Reference proteome</keyword>
<name>A0A4V1C8L6_9GAMM</name>
<evidence type="ECO:0000313" key="14">
    <source>
        <dbReference type="Proteomes" id="UP000296201"/>
    </source>
</evidence>
<keyword evidence="8 11" id="KW-0648">Protein biosynthesis</keyword>
<dbReference type="SUPFAM" id="SSF109604">
    <property type="entry name" value="HD-domain/PDEase-like"/>
    <property type="match status" value="1"/>
</dbReference>
<accession>A0A4V1C8L6</accession>
<dbReference type="PROSITE" id="PS50861">
    <property type="entry name" value="AA_TRNA_LIGASE_II_GLYAB"/>
    <property type="match status" value="1"/>
</dbReference>
<dbReference type="Pfam" id="PF05746">
    <property type="entry name" value="DALR_1"/>
    <property type="match status" value="1"/>
</dbReference>
<comment type="similarity">
    <text evidence="2 11">Belongs to the class-II aminoacyl-tRNA synthetase family.</text>
</comment>
<evidence type="ECO:0000256" key="5">
    <source>
        <dbReference type="ARBA" id="ARBA00022598"/>
    </source>
</evidence>
<evidence type="ECO:0000256" key="10">
    <source>
        <dbReference type="ARBA" id="ARBA00047937"/>
    </source>
</evidence>
<comment type="catalytic activity">
    <reaction evidence="10 11">
        <text>tRNA(Gly) + glycine + ATP = glycyl-tRNA(Gly) + AMP + diphosphate</text>
        <dbReference type="Rhea" id="RHEA:16013"/>
        <dbReference type="Rhea" id="RHEA-COMP:9664"/>
        <dbReference type="Rhea" id="RHEA-COMP:9683"/>
        <dbReference type="ChEBI" id="CHEBI:30616"/>
        <dbReference type="ChEBI" id="CHEBI:33019"/>
        <dbReference type="ChEBI" id="CHEBI:57305"/>
        <dbReference type="ChEBI" id="CHEBI:78442"/>
        <dbReference type="ChEBI" id="CHEBI:78522"/>
        <dbReference type="ChEBI" id="CHEBI:456215"/>
        <dbReference type="EC" id="6.1.1.14"/>
    </reaction>
</comment>
<comment type="subcellular location">
    <subcellularLocation>
        <location evidence="1 11">Cytoplasm</location>
    </subcellularLocation>
</comment>
<keyword evidence="4 11" id="KW-0963">Cytoplasm</keyword>
<dbReference type="PANTHER" id="PTHR30075:SF2">
    <property type="entry name" value="GLYCINE--TRNA LIGASE, CHLOROPLASTIC_MITOCHONDRIAL 2"/>
    <property type="match status" value="1"/>
</dbReference>
<reference evidence="13 14" key="1">
    <citation type="submission" date="2018-08" db="EMBL/GenBank/DDBJ databases">
        <title>Horizontal acquisition of hydrogen conversion ability and other habitat adaptations in Hydrogenovibrio crunogenus strains.</title>
        <authorList>
            <person name="Gonnella G."/>
            <person name="Adam N."/>
            <person name="Perner M."/>
        </authorList>
    </citation>
    <scope>NUCLEOTIDE SEQUENCE [LARGE SCALE GENOMIC DNA]</scope>
    <source>
        <strain evidence="13 14">SP-41</strain>
    </source>
</reference>
<evidence type="ECO:0000256" key="2">
    <source>
        <dbReference type="ARBA" id="ARBA00008226"/>
    </source>
</evidence>
<dbReference type="GO" id="GO:0004820">
    <property type="term" value="F:glycine-tRNA ligase activity"/>
    <property type="evidence" value="ECO:0007669"/>
    <property type="project" value="UniProtKB-UniRule"/>
</dbReference>
<gene>
    <name evidence="11 13" type="primary">glyS</name>
    <name evidence="13" type="ORF">GHNINEIG_00362</name>
</gene>
<keyword evidence="5 11" id="KW-0436">Ligase</keyword>
<evidence type="ECO:0000313" key="13">
    <source>
        <dbReference type="EMBL" id="QBZ82334.1"/>
    </source>
</evidence>
<dbReference type="PRINTS" id="PR01045">
    <property type="entry name" value="TRNASYNTHGB"/>
</dbReference>
<evidence type="ECO:0000256" key="6">
    <source>
        <dbReference type="ARBA" id="ARBA00022741"/>
    </source>
</evidence>
<evidence type="ECO:0000256" key="8">
    <source>
        <dbReference type="ARBA" id="ARBA00022917"/>
    </source>
</evidence>
<evidence type="ECO:0000256" key="9">
    <source>
        <dbReference type="ARBA" id="ARBA00023146"/>
    </source>
</evidence>
<dbReference type="GO" id="GO:0006420">
    <property type="term" value="P:arginyl-tRNA aminoacylation"/>
    <property type="evidence" value="ECO:0007669"/>
    <property type="project" value="InterPro"/>
</dbReference>
<keyword evidence="9 11" id="KW-0030">Aminoacyl-tRNA synthetase</keyword>
<dbReference type="Proteomes" id="UP000296201">
    <property type="component" value="Chromosome"/>
</dbReference>
<dbReference type="OrthoDB" id="9775440at2"/>
<dbReference type="NCBIfam" id="TIGR00211">
    <property type="entry name" value="glyS"/>
    <property type="match status" value="1"/>
</dbReference>
<keyword evidence="6 11" id="KW-0547">Nucleotide-binding</keyword>
<evidence type="ECO:0000256" key="1">
    <source>
        <dbReference type="ARBA" id="ARBA00004496"/>
    </source>
</evidence>
<keyword evidence="7 11" id="KW-0067">ATP-binding</keyword>
<comment type="subunit">
    <text evidence="3 11">Tetramer of two alpha and two beta subunits.</text>
</comment>
<dbReference type="GO" id="GO:0006426">
    <property type="term" value="P:glycyl-tRNA aminoacylation"/>
    <property type="evidence" value="ECO:0007669"/>
    <property type="project" value="UniProtKB-UniRule"/>
</dbReference>
<dbReference type="Gene3D" id="1.10.730.10">
    <property type="entry name" value="Isoleucyl-tRNA Synthetase, Domain 1"/>
    <property type="match status" value="1"/>
</dbReference>
<dbReference type="GO" id="GO:0005829">
    <property type="term" value="C:cytosol"/>
    <property type="evidence" value="ECO:0007669"/>
    <property type="project" value="TreeGrafter"/>
</dbReference>
<dbReference type="InterPro" id="IPR008909">
    <property type="entry name" value="DALR_anticod-bd"/>
</dbReference>
<protein>
    <recommendedName>
        <fullName evidence="11">Glycine--tRNA ligase beta subunit</fullName>
        <ecNumber evidence="11">6.1.1.14</ecNumber>
    </recommendedName>
    <alternativeName>
        <fullName evidence="11">Glycyl-tRNA synthetase beta subunit</fullName>
        <shortName evidence="11">GlyRS</shortName>
    </alternativeName>
</protein>
<evidence type="ECO:0000256" key="7">
    <source>
        <dbReference type="ARBA" id="ARBA00022840"/>
    </source>
</evidence>
<dbReference type="EC" id="6.1.1.14" evidence="11"/>
<dbReference type="EMBL" id="CP032096">
    <property type="protein sequence ID" value="QBZ82334.1"/>
    <property type="molecule type" value="Genomic_DNA"/>
</dbReference>
<proteinExistence type="inferred from homology"/>
<evidence type="ECO:0000256" key="4">
    <source>
        <dbReference type="ARBA" id="ARBA00022490"/>
    </source>
</evidence>
<sequence length="690" mass="76808">MTMNTAEFLVEIGTEELPPKALQKLSNAFMDGIKAGLDDAELNYGETAVYASPRRLAVRIDALQTKQADKTVERKGPAKKAAFDAEGQPTKALQGFARGCGADVADLSEIETEKGTWMVYYLEQKGQLTAELLPAIVNQSLAKLPIPKRMRWGASDVEFVRPVHWALMLLDDQVVPATILGHQTSNKTHGHRFHAPQAIEITQPSEYVSVLKEQGYVQADFEERKARIREQVEAVAQSAGGVADIDEELLDEVTALNEWPTAVVGDFDETFLAVPSEALISAMKGHQKYFHILDKAGKLMAKFITISNIESSNPESVKKGNERVIRPRLSDAKFFWDQDRKQPLDDFLPRLKTVVFQQKLGTLYDKVERLETLVVKIGRPLGEEAQVLERAARLSKCDLMTEMVGEFPDLQGVMGRYYAQAQNENAKVADAIDGQYQPRFAGDQLPDSVVSQALAIADKLDTITGIYGIGQVPTGDKDPFALRRSALGLVRILIEKELDLDLQLMIRFSLDLHSEIDTSEALVMEIYDFIVSRLKAYYAGKGVSAEQFEAVRVCAPSHPLDFAKRIEAVCQFSEMDEAESLSAANKRIANILKKVDASLPEEVESSLFEGDSERDLFEALDALRETVSTKIAARDYASAMQLLARIRQPVDAFFDNVMVMADDEAVKLNRLALLNQIYQLFRQVADISRL</sequence>
<dbReference type="AlphaFoldDB" id="A0A4V1C8L6"/>
<dbReference type="InterPro" id="IPR015944">
    <property type="entry name" value="Gly-tRNA-synth_bsu"/>
</dbReference>